<sequence>MRNSYKILAVVAVVMVATLAYAWPYIAMEFAGSAHYSEQDTREYEFYTPEILKRMPRISPRYDFDFANITGPATHVYAVKFYDTEATKEIEEYLESTGYMQEMCDFEVVCWRSSDPQESVYVGTLNGEKTVIIQVVYNFT</sequence>
<name>W0L652_9GAMM</name>
<dbReference type="PATRIC" id="fig|1441930.4.peg.1272"/>
<dbReference type="AlphaFoldDB" id="W0L652"/>
<dbReference type="OrthoDB" id="6463131at2"/>
<evidence type="ECO:0000313" key="2">
    <source>
        <dbReference type="Proteomes" id="UP000019030"/>
    </source>
</evidence>
<protein>
    <submittedName>
        <fullName evidence="1">Uncharacterized protein</fullName>
    </submittedName>
</protein>
<proteinExistence type="predicted"/>
<reference evidence="1 2" key="2">
    <citation type="submission" date="2015-03" db="EMBL/GenBank/DDBJ databases">
        <authorList>
            <person name="Chan K.-G."/>
        </authorList>
    </citation>
    <scope>NUCLEOTIDE SEQUENCE [LARGE SCALE GENOMIC DNA]</scope>
    <source>
        <strain evidence="1 2">RB-25</strain>
    </source>
</reference>
<dbReference type="HOGENOM" id="CLU_147998_0_0_6"/>
<dbReference type="eggNOG" id="ENOG50309HJ">
    <property type="taxonomic scope" value="Bacteria"/>
</dbReference>
<accession>W0L652</accession>
<dbReference type="EMBL" id="CP007044">
    <property type="protein sequence ID" value="AHG19288.1"/>
    <property type="molecule type" value="Genomic_DNA"/>
</dbReference>
<dbReference type="Proteomes" id="UP000019030">
    <property type="component" value="Chromosome"/>
</dbReference>
<keyword evidence="2" id="KW-1185">Reference proteome</keyword>
<evidence type="ECO:0000313" key="1">
    <source>
        <dbReference type="EMBL" id="AHG19288.1"/>
    </source>
</evidence>
<dbReference type="RefSeq" id="WP_024910074.1">
    <property type="nucleotide sequence ID" value="NZ_CP007044.2"/>
</dbReference>
<dbReference type="KEGG" id="sfo:Z042_06395"/>
<reference evidence="1 2" key="1">
    <citation type="submission" date="2014-01" db="EMBL/GenBank/DDBJ databases">
        <title>Isolation of Serratia multitudinisentens RB-25 from Ex-Landfill site.</title>
        <authorList>
            <person name="Robson E.H.J."/>
        </authorList>
    </citation>
    <scope>NUCLEOTIDE SEQUENCE [LARGE SCALE GENOMIC DNA]</scope>
    <source>
        <strain evidence="1 2">RB-25</strain>
    </source>
</reference>
<organism evidence="1 2">
    <name type="scientific">Chania multitudinisentens RB-25</name>
    <dbReference type="NCBI Taxonomy" id="1441930"/>
    <lineage>
        <taxon>Bacteria</taxon>
        <taxon>Pseudomonadati</taxon>
        <taxon>Pseudomonadota</taxon>
        <taxon>Gammaproteobacteria</taxon>
        <taxon>Enterobacterales</taxon>
        <taxon>Yersiniaceae</taxon>
        <taxon>Chania</taxon>
    </lineage>
</organism>
<gene>
    <name evidence="1" type="ORF">Z042_06395</name>
</gene>